<evidence type="ECO:0000256" key="1">
    <source>
        <dbReference type="SAM" id="MobiDB-lite"/>
    </source>
</evidence>
<evidence type="ECO:0000313" key="2">
    <source>
        <dbReference type="EMBL" id="EEG27585.1"/>
    </source>
</evidence>
<comment type="caution">
    <text evidence="2">The sequence shown here is derived from an EMBL/GenBank/DDBJ whole genome shotgun (WGS) entry which is preliminary data.</text>
</comment>
<proteinExistence type="predicted"/>
<evidence type="ECO:0000313" key="3">
    <source>
        <dbReference type="Proteomes" id="UP000006247"/>
    </source>
</evidence>
<dbReference type="HOGENOM" id="CLU_3024426_0_0_11"/>
<accession>C0E1Q1</accession>
<name>C0E1Q1_9CORY</name>
<dbReference type="EMBL" id="ACEB01000013">
    <property type="protein sequence ID" value="EEG27585.1"/>
    <property type="molecule type" value="Genomic_DNA"/>
</dbReference>
<protein>
    <submittedName>
        <fullName evidence="2">Uncharacterized protein</fullName>
    </submittedName>
</protein>
<sequence length="55" mass="5480">MRGSLEEGIERGFAAIGCAAGGVSGAMAGGPGGGRRKARGCKSRPGFTEENQGRL</sequence>
<reference evidence="2 3" key="1">
    <citation type="submission" date="2009-01" db="EMBL/GenBank/DDBJ databases">
        <authorList>
            <person name="Fulton L."/>
            <person name="Clifton S."/>
            <person name="Chinwalla A.T."/>
            <person name="Mitreva M."/>
            <person name="Sodergren E."/>
            <person name="Weinstock G."/>
            <person name="Clifton S."/>
            <person name="Dooling D.J."/>
            <person name="Fulton B."/>
            <person name="Minx P."/>
            <person name="Pepin K.H."/>
            <person name="Johnson M."/>
            <person name="Bhonagiri V."/>
            <person name="Nash W.E."/>
            <person name="Mardis E.R."/>
            <person name="Wilson R.K."/>
        </authorList>
    </citation>
    <scope>NUCLEOTIDE SEQUENCE [LARGE SCALE GENOMIC DNA]</scope>
    <source>
        <strain evidence="2 3">ATCC 33806</strain>
    </source>
</reference>
<dbReference type="AlphaFoldDB" id="C0E1Q1"/>
<organism evidence="2 3">
    <name type="scientific">Corynebacterium matruchotii ATCC 33806</name>
    <dbReference type="NCBI Taxonomy" id="566549"/>
    <lineage>
        <taxon>Bacteria</taxon>
        <taxon>Bacillati</taxon>
        <taxon>Actinomycetota</taxon>
        <taxon>Actinomycetes</taxon>
        <taxon>Mycobacteriales</taxon>
        <taxon>Corynebacteriaceae</taxon>
        <taxon>Corynebacterium</taxon>
    </lineage>
</organism>
<feature type="region of interest" description="Disordered" evidence="1">
    <location>
        <begin position="25"/>
        <end position="55"/>
    </location>
</feature>
<dbReference type="Proteomes" id="UP000006247">
    <property type="component" value="Unassembled WGS sequence"/>
</dbReference>
<gene>
    <name evidence="2" type="ORF">CORMATOL_00902</name>
</gene>